<dbReference type="InterPro" id="IPR005748">
    <property type="entry name" value="DNA_mismatch_repair_MutS"/>
</dbReference>
<dbReference type="PIRSF" id="PIRSF037677">
    <property type="entry name" value="DNA_mis_repair_Msh6"/>
    <property type="match status" value="1"/>
</dbReference>
<accession>A0A9D7XJQ3</accession>
<evidence type="ECO:0000256" key="9">
    <source>
        <dbReference type="HAMAP-Rule" id="MF_00096"/>
    </source>
</evidence>
<evidence type="ECO:0000256" key="1">
    <source>
        <dbReference type="ARBA" id="ARBA00006271"/>
    </source>
</evidence>
<comment type="similarity">
    <text evidence="1 9 10">Belongs to the DNA mismatch repair MutS family.</text>
</comment>
<dbReference type="PANTHER" id="PTHR11361">
    <property type="entry name" value="DNA MISMATCH REPAIR PROTEIN MUTS FAMILY MEMBER"/>
    <property type="match status" value="1"/>
</dbReference>
<proteinExistence type="inferred from homology"/>
<evidence type="ECO:0000313" key="13">
    <source>
        <dbReference type="Proteomes" id="UP000808349"/>
    </source>
</evidence>
<evidence type="ECO:0000256" key="3">
    <source>
        <dbReference type="ARBA" id="ARBA00022741"/>
    </source>
</evidence>
<dbReference type="AlphaFoldDB" id="A0A9D7XJQ3"/>
<feature type="binding site" evidence="9">
    <location>
        <begin position="609"/>
        <end position="616"/>
    </location>
    <ligand>
        <name>ATP</name>
        <dbReference type="ChEBI" id="CHEBI:30616"/>
    </ligand>
</feature>
<dbReference type="GO" id="GO:0003684">
    <property type="term" value="F:damaged DNA binding"/>
    <property type="evidence" value="ECO:0007669"/>
    <property type="project" value="UniProtKB-UniRule"/>
</dbReference>
<keyword evidence="7 9" id="KW-0234">DNA repair</keyword>
<dbReference type="EMBL" id="JADKFW010000021">
    <property type="protein sequence ID" value="MBK9719952.1"/>
    <property type="molecule type" value="Genomic_DNA"/>
</dbReference>
<dbReference type="InterPro" id="IPR007861">
    <property type="entry name" value="DNA_mismatch_repair_MutS_clamp"/>
</dbReference>
<dbReference type="SUPFAM" id="SSF48334">
    <property type="entry name" value="DNA repair protein MutS, domain III"/>
    <property type="match status" value="1"/>
</dbReference>
<dbReference type="GO" id="GO:0005524">
    <property type="term" value="F:ATP binding"/>
    <property type="evidence" value="ECO:0007669"/>
    <property type="project" value="UniProtKB-UniRule"/>
</dbReference>
<keyword evidence="4 9" id="KW-0227">DNA damage</keyword>
<dbReference type="InterPro" id="IPR036678">
    <property type="entry name" value="MutS_con_dom_sf"/>
</dbReference>
<organism evidence="12 13">
    <name type="scientific">Candidatus Defluviibacterium haderslevense</name>
    <dbReference type="NCBI Taxonomy" id="2981993"/>
    <lineage>
        <taxon>Bacteria</taxon>
        <taxon>Pseudomonadati</taxon>
        <taxon>Bacteroidota</taxon>
        <taxon>Saprospiria</taxon>
        <taxon>Saprospirales</taxon>
        <taxon>Saprospiraceae</taxon>
        <taxon>Candidatus Defluviibacterium</taxon>
    </lineage>
</organism>
<protein>
    <recommendedName>
        <fullName evidence="2 9">DNA mismatch repair protein MutS</fullName>
    </recommendedName>
</protein>
<dbReference type="Gene3D" id="1.10.1420.10">
    <property type="match status" value="2"/>
</dbReference>
<dbReference type="PANTHER" id="PTHR11361:SF34">
    <property type="entry name" value="DNA MISMATCH REPAIR PROTEIN MSH1, MITOCHONDRIAL"/>
    <property type="match status" value="1"/>
</dbReference>
<dbReference type="GO" id="GO:0140664">
    <property type="term" value="F:ATP-dependent DNA damage sensor activity"/>
    <property type="evidence" value="ECO:0007669"/>
    <property type="project" value="InterPro"/>
</dbReference>
<gene>
    <name evidence="9 12" type="primary">mutS</name>
    <name evidence="12" type="ORF">IPO85_21070</name>
</gene>
<dbReference type="SUPFAM" id="SSF53150">
    <property type="entry name" value="DNA repair protein MutS, domain II"/>
    <property type="match status" value="1"/>
</dbReference>
<sequence>MEQYNSLKAKHPDAILLYRVGDFYETFGSDAITTSEVLGIVLTKRNNGGSTIELAGFPFHALDAYLPKLVKAGYRVAICEQLEKPSKGKKIVKRGITDVITPGVTLDNKLLDQKRNNFLAAVFVGDMNHIGVSFVDISTGEFYLAEGQQEYINKLLQNFQPSEILYSRSKKLIFDQLFSEQYYAYALEDWIFTSEYTTKKLLHHFQVSNLKGFGIENQIFGQIAAGAILHYLESTENHNPKHLSQISRLINEDFVWMDRFTIRNLELVEPLHLEGKSLIQVLDETFTAMGSRLLRKWILMPLLDIKKIQQRLDAVSTINSNQDLSDLIKEKLKSFGDLERLVSKIPLRRINPRELIHIQNTLSRINPIKTALYHQTDPLLKGLADRLDFCSDLYAKIESQLLPEAPNAINKGGIFKDGWNSELDELRYVLKNSKDLLLDIQKQEVINTGITNLKIGYNSVFGYFLEVTNKYKNQGLIPDHWVRKQTMSTGERYVTDELKKLESKILGAEERILTIEEELFNQLVNDLQEYMLPLQQNAHVIASLDCLLSFSITATKYNYNKPEIHDGFSIEIIEGRHPVIERQLPEGEFYIPNDLYLDQDTQQILMITGPNMSGKSAILRQTAVICLMTQIGSFVPVSKASIGLIDRLYTRVGASDNISSGESTFMVEMNETASILNNLSERSLILLDEIGRGTSTYDGISIAWSIAEYIHQHQNKRAKTLFATHYHELNELSTLYPRIKNFHVATQEINKKVIFLRKLIPGGSEHSFGIHVAKMAGMPEEIIRRAEMILIELEAQRSQSSSEANIKSNLTTFEIKSSTSQSEQEHWILDQLKHIDIQTMSPVECLMKLLEWKAKL</sequence>
<evidence type="ECO:0000256" key="7">
    <source>
        <dbReference type="ARBA" id="ARBA00023204"/>
    </source>
</evidence>
<dbReference type="Proteomes" id="UP000808349">
    <property type="component" value="Unassembled WGS sequence"/>
</dbReference>
<keyword evidence="6 9" id="KW-0238">DNA-binding</keyword>
<dbReference type="FunFam" id="3.40.50.300:FF:000870">
    <property type="entry name" value="MutS protein homolog 4"/>
    <property type="match status" value="1"/>
</dbReference>
<dbReference type="SUPFAM" id="SSF55271">
    <property type="entry name" value="DNA repair protein MutS, domain I"/>
    <property type="match status" value="1"/>
</dbReference>
<evidence type="ECO:0000256" key="6">
    <source>
        <dbReference type="ARBA" id="ARBA00023125"/>
    </source>
</evidence>
<evidence type="ECO:0000256" key="4">
    <source>
        <dbReference type="ARBA" id="ARBA00022763"/>
    </source>
</evidence>
<name>A0A9D7XJQ3_9BACT</name>
<dbReference type="InterPro" id="IPR007696">
    <property type="entry name" value="DNA_mismatch_repair_MutS_core"/>
</dbReference>
<evidence type="ECO:0000256" key="5">
    <source>
        <dbReference type="ARBA" id="ARBA00022840"/>
    </source>
</evidence>
<comment type="caution">
    <text evidence="12">The sequence shown here is derived from an EMBL/GenBank/DDBJ whole genome shotgun (WGS) entry which is preliminary data.</text>
</comment>
<keyword evidence="3 9" id="KW-0547">Nucleotide-binding</keyword>
<dbReference type="InterPro" id="IPR017261">
    <property type="entry name" value="DNA_mismatch_repair_MutS/MSH"/>
</dbReference>
<comment type="function">
    <text evidence="8 9">This protein is involved in the repair of mismatches in DNA. It is possible that it carries out the mismatch recognition step. This protein has a weak ATPase activity.</text>
</comment>
<evidence type="ECO:0000256" key="10">
    <source>
        <dbReference type="RuleBase" id="RU003756"/>
    </source>
</evidence>
<dbReference type="NCBIfam" id="TIGR01070">
    <property type="entry name" value="mutS1"/>
    <property type="match status" value="1"/>
</dbReference>
<dbReference type="Pfam" id="PF05188">
    <property type="entry name" value="MutS_II"/>
    <property type="match status" value="1"/>
</dbReference>
<dbReference type="InterPro" id="IPR007695">
    <property type="entry name" value="DNA_mismatch_repair_MutS-lik_N"/>
</dbReference>
<dbReference type="GO" id="GO:0030983">
    <property type="term" value="F:mismatched DNA binding"/>
    <property type="evidence" value="ECO:0007669"/>
    <property type="project" value="InterPro"/>
</dbReference>
<dbReference type="GO" id="GO:0006298">
    <property type="term" value="P:mismatch repair"/>
    <property type="evidence" value="ECO:0007669"/>
    <property type="project" value="UniProtKB-UniRule"/>
</dbReference>
<dbReference type="Pfam" id="PF05192">
    <property type="entry name" value="MutS_III"/>
    <property type="match status" value="1"/>
</dbReference>
<evidence type="ECO:0000256" key="8">
    <source>
        <dbReference type="ARBA" id="ARBA00024647"/>
    </source>
</evidence>
<dbReference type="Gene3D" id="3.40.50.300">
    <property type="entry name" value="P-loop containing nucleotide triphosphate hydrolases"/>
    <property type="match status" value="1"/>
</dbReference>
<dbReference type="InterPro" id="IPR007860">
    <property type="entry name" value="DNA_mmatch_repair_MutS_con_dom"/>
</dbReference>
<dbReference type="InterPro" id="IPR000432">
    <property type="entry name" value="DNA_mismatch_repair_MutS_C"/>
</dbReference>
<evidence type="ECO:0000256" key="2">
    <source>
        <dbReference type="ARBA" id="ARBA00021982"/>
    </source>
</evidence>
<dbReference type="Pfam" id="PF01624">
    <property type="entry name" value="MutS_I"/>
    <property type="match status" value="1"/>
</dbReference>
<dbReference type="InterPro" id="IPR036187">
    <property type="entry name" value="DNA_mismatch_repair_MutS_sf"/>
</dbReference>
<dbReference type="HAMAP" id="MF_00096">
    <property type="entry name" value="MutS"/>
    <property type="match status" value="1"/>
</dbReference>
<evidence type="ECO:0000259" key="11">
    <source>
        <dbReference type="PROSITE" id="PS00486"/>
    </source>
</evidence>
<dbReference type="SMART" id="SM00534">
    <property type="entry name" value="MUTSac"/>
    <property type="match status" value="1"/>
</dbReference>
<dbReference type="CDD" id="cd03284">
    <property type="entry name" value="ABC_MutS1"/>
    <property type="match status" value="1"/>
</dbReference>
<keyword evidence="5 9" id="KW-0067">ATP-binding</keyword>
<evidence type="ECO:0000313" key="12">
    <source>
        <dbReference type="EMBL" id="MBK9719952.1"/>
    </source>
</evidence>
<dbReference type="InterPro" id="IPR016151">
    <property type="entry name" value="DNA_mismatch_repair_MutS_N"/>
</dbReference>
<dbReference type="InterPro" id="IPR027417">
    <property type="entry name" value="P-loop_NTPase"/>
</dbReference>
<dbReference type="Gene3D" id="3.30.420.110">
    <property type="entry name" value="MutS, connector domain"/>
    <property type="match status" value="1"/>
</dbReference>
<dbReference type="PROSITE" id="PS00486">
    <property type="entry name" value="DNA_MISMATCH_REPAIR_2"/>
    <property type="match status" value="1"/>
</dbReference>
<dbReference type="SUPFAM" id="SSF52540">
    <property type="entry name" value="P-loop containing nucleoside triphosphate hydrolases"/>
    <property type="match status" value="1"/>
</dbReference>
<dbReference type="GO" id="GO:0005829">
    <property type="term" value="C:cytosol"/>
    <property type="evidence" value="ECO:0007669"/>
    <property type="project" value="TreeGrafter"/>
</dbReference>
<dbReference type="NCBIfam" id="NF003810">
    <property type="entry name" value="PRK05399.1"/>
    <property type="match status" value="1"/>
</dbReference>
<reference evidence="12 13" key="1">
    <citation type="submission" date="2020-10" db="EMBL/GenBank/DDBJ databases">
        <title>Connecting structure to function with the recovery of over 1000 high-quality activated sludge metagenome-assembled genomes encoding full-length rRNA genes using long-read sequencing.</title>
        <authorList>
            <person name="Singleton C.M."/>
            <person name="Petriglieri F."/>
            <person name="Kristensen J.M."/>
            <person name="Kirkegaard R.H."/>
            <person name="Michaelsen T.Y."/>
            <person name="Andersen M.H."/>
            <person name="Karst S.M."/>
            <person name="Dueholm M.S."/>
            <person name="Nielsen P.H."/>
            <person name="Albertsen M."/>
        </authorList>
    </citation>
    <scope>NUCLEOTIDE SEQUENCE [LARGE SCALE GENOMIC DNA]</scope>
    <source>
        <strain evidence="12">Ribe_18-Q3-R11-54_BAT3C.373</strain>
    </source>
</reference>
<dbReference type="Pfam" id="PF05190">
    <property type="entry name" value="MutS_IV"/>
    <property type="match status" value="1"/>
</dbReference>
<dbReference type="Pfam" id="PF00488">
    <property type="entry name" value="MutS_V"/>
    <property type="match status" value="1"/>
</dbReference>
<feature type="domain" description="DNA mismatch repair proteins mutS family" evidence="11">
    <location>
        <begin position="683"/>
        <end position="699"/>
    </location>
</feature>
<dbReference type="InterPro" id="IPR045076">
    <property type="entry name" value="MutS"/>
</dbReference>
<dbReference type="Gene3D" id="3.40.1170.10">
    <property type="entry name" value="DNA repair protein MutS, domain I"/>
    <property type="match status" value="1"/>
</dbReference>
<dbReference type="SMART" id="SM00533">
    <property type="entry name" value="MUTSd"/>
    <property type="match status" value="1"/>
</dbReference>